<feature type="transmembrane region" description="Helical" evidence="7">
    <location>
        <begin position="374"/>
        <end position="394"/>
    </location>
</feature>
<dbReference type="PANTHER" id="PTHR10332:SF88">
    <property type="entry name" value="EQUILIBRATIVE NUCLEOSIDE TRANSPORTER 1, ISOFORM A"/>
    <property type="match status" value="1"/>
</dbReference>
<reference evidence="8" key="1">
    <citation type="submission" date="2022-01" db="EMBL/GenBank/DDBJ databases">
        <authorList>
            <person name="King R."/>
        </authorList>
    </citation>
    <scope>NUCLEOTIDE SEQUENCE</scope>
</reference>
<comment type="similarity">
    <text evidence="2">Belongs to the SLC29A/ENT transporter (TC 2.A.57) family.</text>
</comment>
<organism evidence="8 9">
    <name type="scientific">Phyllotreta striolata</name>
    <name type="common">Striped flea beetle</name>
    <name type="synonym">Crioceris striolata</name>
    <dbReference type="NCBI Taxonomy" id="444603"/>
    <lineage>
        <taxon>Eukaryota</taxon>
        <taxon>Metazoa</taxon>
        <taxon>Ecdysozoa</taxon>
        <taxon>Arthropoda</taxon>
        <taxon>Hexapoda</taxon>
        <taxon>Insecta</taxon>
        <taxon>Pterygota</taxon>
        <taxon>Neoptera</taxon>
        <taxon>Endopterygota</taxon>
        <taxon>Coleoptera</taxon>
        <taxon>Polyphaga</taxon>
        <taxon>Cucujiformia</taxon>
        <taxon>Chrysomeloidea</taxon>
        <taxon>Chrysomelidae</taxon>
        <taxon>Galerucinae</taxon>
        <taxon>Alticini</taxon>
        <taxon>Phyllotreta</taxon>
    </lineage>
</organism>
<keyword evidence="4 7" id="KW-0812">Transmembrane</keyword>
<gene>
    <name evidence="8" type="ORF">PHYEVI_LOCUS11338</name>
</gene>
<keyword evidence="6 7" id="KW-0472">Membrane</keyword>
<dbReference type="PANTHER" id="PTHR10332">
    <property type="entry name" value="EQUILIBRATIVE NUCLEOSIDE TRANSPORTER"/>
    <property type="match status" value="1"/>
</dbReference>
<comment type="subcellular location">
    <subcellularLocation>
        <location evidence="1">Membrane</location>
        <topology evidence="1">Multi-pass membrane protein</topology>
    </subcellularLocation>
</comment>
<accession>A0A9P0GU20</accession>
<keyword evidence="5 7" id="KW-1133">Transmembrane helix</keyword>
<dbReference type="InterPro" id="IPR002259">
    <property type="entry name" value="Eqnu_transpt"/>
</dbReference>
<feature type="transmembrane region" description="Helical" evidence="7">
    <location>
        <begin position="113"/>
        <end position="134"/>
    </location>
</feature>
<evidence type="ECO:0000256" key="1">
    <source>
        <dbReference type="ARBA" id="ARBA00004141"/>
    </source>
</evidence>
<dbReference type="InterPro" id="IPR036259">
    <property type="entry name" value="MFS_trans_sf"/>
</dbReference>
<evidence type="ECO:0000256" key="7">
    <source>
        <dbReference type="SAM" id="Phobius"/>
    </source>
</evidence>
<feature type="transmembrane region" description="Helical" evidence="7">
    <location>
        <begin position="207"/>
        <end position="228"/>
    </location>
</feature>
<feature type="transmembrane region" description="Helical" evidence="7">
    <location>
        <begin position="181"/>
        <end position="201"/>
    </location>
</feature>
<evidence type="ECO:0000256" key="5">
    <source>
        <dbReference type="ARBA" id="ARBA00022989"/>
    </source>
</evidence>
<keyword evidence="3" id="KW-0813">Transport</keyword>
<feature type="transmembrane region" description="Helical" evidence="7">
    <location>
        <begin position="305"/>
        <end position="325"/>
    </location>
</feature>
<evidence type="ECO:0000256" key="2">
    <source>
        <dbReference type="ARBA" id="ARBA00007965"/>
    </source>
</evidence>
<dbReference type="Pfam" id="PF01733">
    <property type="entry name" value="Nucleoside_tran"/>
    <property type="match status" value="1"/>
</dbReference>
<protein>
    <submittedName>
        <fullName evidence="8">Uncharacterized protein</fullName>
    </submittedName>
</protein>
<feature type="transmembrane region" description="Helical" evidence="7">
    <location>
        <begin position="263"/>
        <end position="285"/>
    </location>
</feature>
<evidence type="ECO:0000313" key="9">
    <source>
        <dbReference type="Proteomes" id="UP001153712"/>
    </source>
</evidence>
<dbReference type="GO" id="GO:0005337">
    <property type="term" value="F:nucleoside transmembrane transporter activity"/>
    <property type="evidence" value="ECO:0007669"/>
    <property type="project" value="InterPro"/>
</dbReference>
<feature type="transmembrane region" description="Helical" evidence="7">
    <location>
        <begin position="80"/>
        <end position="101"/>
    </location>
</feature>
<dbReference type="EMBL" id="OU900102">
    <property type="protein sequence ID" value="CAH1188260.1"/>
    <property type="molecule type" value="Genomic_DNA"/>
</dbReference>
<evidence type="ECO:0000256" key="6">
    <source>
        <dbReference type="ARBA" id="ARBA00023136"/>
    </source>
</evidence>
<name>A0A9P0GU20_PHYSR</name>
<sequence length="433" mass="49775">MDEKVANLDKLEETEVKIPNKRSPPKDKYFIAAILLFFLGLVNQLPTHFFLVASDYWMYKFRDPKNATYDLDHKTYYQKMFISVSLAVPGFPCLLAAYLSAKFAFRIEVRTRFLMTLGIISFFFVAFTLCIKINTDAWQTEFFVASIFVITVISLCHPLYNVTMNAFMSKFPSGLIKMTMYGSAMSGIASTCLQIFSISISHNSTDIAMIYFSLGSVLILFTLFLCYVMNRSPVVQYYWLEDQGKHVVPSHTLKDFKNVAVQIWPLILILVIKISTTGMGHSNITNLVVSQGYEDHKDELWYSKYFTPTVTYLGYSIFSLIGRFFGHAYITRKNSHWFIILTSVRAFVLGPMFLFCNAQPRHHLPVIFKYDFEYMILLYVYGWSESFIMTTHILSTPTMSGDQSEVAFVLIQVVSNTMSTIASFVDPFYVKLL</sequence>
<feature type="transmembrane region" description="Helical" evidence="7">
    <location>
        <begin position="406"/>
        <end position="425"/>
    </location>
</feature>
<feature type="transmembrane region" description="Helical" evidence="7">
    <location>
        <begin position="29"/>
        <end position="51"/>
    </location>
</feature>
<keyword evidence="9" id="KW-1185">Reference proteome</keyword>
<proteinExistence type="inferred from homology"/>
<feature type="transmembrane region" description="Helical" evidence="7">
    <location>
        <begin position="337"/>
        <end position="354"/>
    </location>
</feature>
<dbReference type="OrthoDB" id="6699522at2759"/>
<dbReference type="GO" id="GO:0005886">
    <property type="term" value="C:plasma membrane"/>
    <property type="evidence" value="ECO:0007669"/>
    <property type="project" value="TreeGrafter"/>
</dbReference>
<evidence type="ECO:0000313" key="8">
    <source>
        <dbReference type="EMBL" id="CAH1188260.1"/>
    </source>
</evidence>
<feature type="transmembrane region" description="Helical" evidence="7">
    <location>
        <begin position="140"/>
        <end position="160"/>
    </location>
</feature>
<dbReference type="Proteomes" id="UP001153712">
    <property type="component" value="Chromosome 9"/>
</dbReference>
<dbReference type="SUPFAM" id="SSF103473">
    <property type="entry name" value="MFS general substrate transporter"/>
    <property type="match status" value="1"/>
</dbReference>
<evidence type="ECO:0000256" key="3">
    <source>
        <dbReference type="ARBA" id="ARBA00022448"/>
    </source>
</evidence>
<dbReference type="AlphaFoldDB" id="A0A9P0GU20"/>
<evidence type="ECO:0000256" key="4">
    <source>
        <dbReference type="ARBA" id="ARBA00022692"/>
    </source>
</evidence>